<evidence type="ECO:0000313" key="13">
    <source>
        <dbReference type="Proteomes" id="UP001212152"/>
    </source>
</evidence>
<dbReference type="SUPFAM" id="SSF56112">
    <property type="entry name" value="Protein kinase-like (PK-like)"/>
    <property type="match status" value="1"/>
</dbReference>
<dbReference type="GO" id="GO:0046872">
    <property type="term" value="F:metal ion binding"/>
    <property type="evidence" value="ECO:0007669"/>
    <property type="project" value="UniProtKB-KW"/>
</dbReference>
<dbReference type="PROSITE" id="PS50081">
    <property type="entry name" value="ZF_DAG_PE_2"/>
    <property type="match status" value="1"/>
</dbReference>
<dbReference type="Pfam" id="PF00130">
    <property type="entry name" value="C1_1"/>
    <property type="match status" value="1"/>
</dbReference>
<dbReference type="SMART" id="SM00220">
    <property type="entry name" value="S_TKc"/>
    <property type="match status" value="1"/>
</dbReference>
<keyword evidence="2" id="KW-0723">Serine/threonine-protein kinase</keyword>
<evidence type="ECO:0000256" key="1">
    <source>
        <dbReference type="ARBA" id="ARBA00005843"/>
    </source>
</evidence>
<dbReference type="InterPro" id="IPR002219">
    <property type="entry name" value="PKC_DAG/PE"/>
</dbReference>
<keyword evidence="13" id="KW-1185">Reference proteome</keyword>
<protein>
    <submittedName>
        <fullName evidence="12">Uncharacterized protein</fullName>
    </submittedName>
</protein>
<dbReference type="EMBL" id="JADGJQ010000010">
    <property type="protein sequence ID" value="KAJ3182107.1"/>
    <property type="molecule type" value="Genomic_DNA"/>
</dbReference>
<reference evidence="12" key="1">
    <citation type="submission" date="2020-05" db="EMBL/GenBank/DDBJ databases">
        <title>Phylogenomic resolution of chytrid fungi.</title>
        <authorList>
            <person name="Stajich J.E."/>
            <person name="Amses K."/>
            <person name="Simmons R."/>
            <person name="Seto K."/>
            <person name="Myers J."/>
            <person name="Bonds A."/>
            <person name="Quandt C.A."/>
            <person name="Barry K."/>
            <person name="Liu P."/>
            <person name="Grigoriev I."/>
            <person name="Longcore J.E."/>
            <person name="James T.Y."/>
        </authorList>
    </citation>
    <scope>NUCLEOTIDE SEQUENCE</scope>
    <source>
        <strain evidence="12">JEL0379</strain>
    </source>
</reference>
<evidence type="ECO:0000259" key="10">
    <source>
        <dbReference type="PROSITE" id="PS50011"/>
    </source>
</evidence>
<dbReference type="SUPFAM" id="SSF57889">
    <property type="entry name" value="Cysteine-rich domain"/>
    <property type="match status" value="1"/>
</dbReference>
<evidence type="ECO:0000259" key="11">
    <source>
        <dbReference type="PROSITE" id="PS50081"/>
    </source>
</evidence>
<dbReference type="Gene3D" id="3.30.60.20">
    <property type="match status" value="1"/>
</dbReference>
<evidence type="ECO:0000256" key="7">
    <source>
        <dbReference type="ARBA" id="ARBA00022833"/>
    </source>
</evidence>
<dbReference type="InterPro" id="IPR000719">
    <property type="entry name" value="Prot_kinase_dom"/>
</dbReference>
<dbReference type="PROSITE" id="PS00479">
    <property type="entry name" value="ZF_DAG_PE_1"/>
    <property type="match status" value="1"/>
</dbReference>
<proteinExistence type="inferred from homology"/>
<dbReference type="AlphaFoldDB" id="A0AAD5TQS8"/>
<evidence type="ECO:0000256" key="5">
    <source>
        <dbReference type="ARBA" id="ARBA00022741"/>
    </source>
</evidence>
<feature type="domain" description="Protein kinase" evidence="10">
    <location>
        <begin position="11"/>
        <end position="279"/>
    </location>
</feature>
<evidence type="ECO:0000256" key="6">
    <source>
        <dbReference type="ARBA" id="ARBA00022777"/>
    </source>
</evidence>
<evidence type="ECO:0000256" key="8">
    <source>
        <dbReference type="ARBA" id="ARBA00022840"/>
    </source>
</evidence>
<dbReference type="PROSITE" id="PS50011">
    <property type="entry name" value="PROTEIN_KINASE_DOM"/>
    <property type="match status" value="1"/>
</dbReference>
<dbReference type="InterPro" id="IPR011009">
    <property type="entry name" value="Kinase-like_dom_sf"/>
</dbReference>
<dbReference type="InterPro" id="IPR046349">
    <property type="entry name" value="C1-like_sf"/>
</dbReference>
<evidence type="ECO:0000256" key="9">
    <source>
        <dbReference type="SAM" id="MobiDB-lite"/>
    </source>
</evidence>
<dbReference type="Gene3D" id="3.30.200.20">
    <property type="entry name" value="Phosphorylase Kinase, domain 1"/>
    <property type="match status" value="1"/>
</dbReference>
<comment type="similarity">
    <text evidence="1">Belongs to the protein kinase superfamily. TKL Ser/Thr protein kinase family.</text>
</comment>
<evidence type="ECO:0000313" key="12">
    <source>
        <dbReference type="EMBL" id="KAJ3182107.1"/>
    </source>
</evidence>
<dbReference type="PRINTS" id="PR00109">
    <property type="entry name" value="TYRKINASE"/>
</dbReference>
<sequence>MPVTTIQWEDLTNFEDISTGSFGIVRKADYLGTDVAVKQFLDIADQPGFDVQKYISRETEILANVHHPNVLQYMGLAVHETKVYLVTELIGGGHLGAWIEAATAAAAGKDSIGWRMRVSFATDIARALVYLHTHNIIHRDLKSENLLLTENNRLKICDFGLSRKAATSPEERARLSFCGTDGYMAPEIMLGMDFDHRVDTFSYGVILCEIITMSTNTHQTFARETPYFGIDPASIHPIGDTPCPSDLLAIAISCTDADAAKRPLLKDVLVRLRKLEAELTKDAAGPLPHLGVLGSGDSLSPDARSPSMGSVGGAGGGGEGGSESGSSRRSERPPDSSSASHGSTGGTLPRGDSSPAVRRIGHTVPHRFSLIARPTMAKCDVCHKRMGLSKKHLQCDDCENVYHKRCGPLAPPACGLSAELRTSLEVLEPRKQTGLHQ</sequence>
<keyword evidence="3" id="KW-0808">Transferase</keyword>
<dbReference type="CDD" id="cd00029">
    <property type="entry name" value="C1"/>
    <property type="match status" value="1"/>
</dbReference>
<accession>A0AAD5TQS8</accession>
<feature type="region of interest" description="Disordered" evidence="9">
    <location>
        <begin position="286"/>
        <end position="358"/>
    </location>
</feature>
<dbReference type="Proteomes" id="UP001212152">
    <property type="component" value="Unassembled WGS sequence"/>
</dbReference>
<name>A0AAD5TQS8_9FUNG</name>
<comment type="caution">
    <text evidence="12">The sequence shown here is derived from an EMBL/GenBank/DDBJ whole genome shotgun (WGS) entry which is preliminary data.</text>
</comment>
<keyword evidence="4" id="KW-0479">Metal-binding</keyword>
<dbReference type="PROSITE" id="PS00108">
    <property type="entry name" value="PROTEIN_KINASE_ST"/>
    <property type="match status" value="1"/>
</dbReference>
<dbReference type="GO" id="GO:0004674">
    <property type="term" value="F:protein serine/threonine kinase activity"/>
    <property type="evidence" value="ECO:0007669"/>
    <property type="project" value="UniProtKB-KW"/>
</dbReference>
<dbReference type="GO" id="GO:0005524">
    <property type="term" value="F:ATP binding"/>
    <property type="evidence" value="ECO:0007669"/>
    <property type="project" value="UniProtKB-KW"/>
</dbReference>
<dbReference type="Gene3D" id="1.10.510.10">
    <property type="entry name" value="Transferase(Phosphotransferase) domain 1"/>
    <property type="match status" value="1"/>
</dbReference>
<dbReference type="Pfam" id="PF07714">
    <property type="entry name" value="PK_Tyr_Ser-Thr"/>
    <property type="match status" value="1"/>
</dbReference>
<evidence type="ECO:0000256" key="3">
    <source>
        <dbReference type="ARBA" id="ARBA00022679"/>
    </source>
</evidence>
<evidence type="ECO:0000256" key="4">
    <source>
        <dbReference type="ARBA" id="ARBA00022723"/>
    </source>
</evidence>
<keyword evidence="7" id="KW-0862">Zinc</keyword>
<dbReference type="InterPro" id="IPR050940">
    <property type="entry name" value="Actin_reg-Ser/Thr_kinase"/>
</dbReference>
<organism evidence="12 13">
    <name type="scientific">Geranomyces variabilis</name>
    <dbReference type="NCBI Taxonomy" id="109894"/>
    <lineage>
        <taxon>Eukaryota</taxon>
        <taxon>Fungi</taxon>
        <taxon>Fungi incertae sedis</taxon>
        <taxon>Chytridiomycota</taxon>
        <taxon>Chytridiomycota incertae sedis</taxon>
        <taxon>Chytridiomycetes</taxon>
        <taxon>Spizellomycetales</taxon>
        <taxon>Powellomycetaceae</taxon>
        <taxon>Geranomyces</taxon>
    </lineage>
</organism>
<dbReference type="SMART" id="SM00109">
    <property type="entry name" value="C1"/>
    <property type="match status" value="1"/>
</dbReference>
<dbReference type="PANTHER" id="PTHR46485:SF5">
    <property type="entry name" value="CENTER DIVIDER, ISOFORM A"/>
    <property type="match status" value="1"/>
</dbReference>
<feature type="domain" description="Phorbol-ester/DAG-type" evidence="11">
    <location>
        <begin position="365"/>
        <end position="414"/>
    </location>
</feature>
<gene>
    <name evidence="12" type="ORF">HDU87_000454</name>
</gene>
<dbReference type="InterPro" id="IPR008271">
    <property type="entry name" value="Ser/Thr_kinase_AS"/>
</dbReference>
<keyword evidence="5" id="KW-0547">Nucleotide-binding</keyword>
<evidence type="ECO:0000256" key="2">
    <source>
        <dbReference type="ARBA" id="ARBA00022527"/>
    </source>
</evidence>
<keyword evidence="8" id="KW-0067">ATP-binding</keyword>
<dbReference type="InterPro" id="IPR001245">
    <property type="entry name" value="Ser-Thr/Tyr_kinase_cat_dom"/>
</dbReference>
<keyword evidence="6" id="KW-0418">Kinase</keyword>
<feature type="compositionally biased region" description="Gly residues" evidence="9">
    <location>
        <begin position="310"/>
        <end position="323"/>
    </location>
</feature>
<dbReference type="PANTHER" id="PTHR46485">
    <property type="entry name" value="LIM DOMAIN KINASE 1"/>
    <property type="match status" value="1"/>
</dbReference>